<sequence length="93" mass="10508">MKVTLGKKGLKKSWQTEFPAKTKCVHCKGDSRIGFVAHEGIDEEVIFPRDFIQFVSDLHENKGKGNLWLHDCCAVAIYFCKDCLEATALYNQG</sequence>
<evidence type="ECO:0000313" key="1">
    <source>
        <dbReference type="EMBL" id="GAG16855.1"/>
    </source>
</evidence>
<gene>
    <name evidence="1" type="ORF">S01H1_50651</name>
</gene>
<accession>X0VEU9</accession>
<name>X0VEU9_9ZZZZ</name>
<protein>
    <submittedName>
        <fullName evidence="1">Uncharacterized protein</fullName>
    </submittedName>
</protein>
<comment type="caution">
    <text evidence="1">The sequence shown here is derived from an EMBL/GenBank/DDBJ whole genome shotgun (WGS) entry which is preliminary data.</text>
</comment>
<proteinExistence type="predicted"/>
<organism evidence="1">
    <name type="scientific">marine sediment metagenome</name>
    <dbReference type="NCBI Taxonomy" id="412755"/>
    <lineage>
        <taxon>unclassified sequences</taxon>
        <taxon>metagenomes</taxon>
        <taxon>ecological metagenomes</taxon>
    </lineage>
</organism>
<dbReference type="AlphaFoldDB" id="X0VEU9"/>
<dbReference type="EMBL" id="BARS01032643">
    <property type="protein sequence ID" value="GAG16855.1"/>
    <property type="molecule type" value="Genomic_DNA"/>
</dbReference>
<reference evidence="1" key="1">
    <citation type="journal article" date="2014" name="Front. Microbiol.">
        <title>High frequency of phylogenetically diverse reductive dehalogenase-homologous genes in deep subseafloor sedimentary metagenomes.</title>
        <authorList>
            <person name="Kawai M."/>
            <person name="Futagami T."/>
            <person name="Toyoda A."/>
            <person name="Takaki Y."/>
            <person name="Nishi S."/>
            <person name="Hori S."/>
            <person name="Arai W."/>
            <person name="Tsubouchi T."/>
            <person name="Morono Y."/>
            <person name="Uchiyama I."/>
            <person name="Ito T."/>
            <person name="Fujiyama A."/>
            <person name="Inagaki F."/>
            <person name="Takami H."/>
        </authorList>
    </citation>
    <scope>NUCLEOTIDE SEQUENCE</scope>
    <source>
        <strain evidence="1">Expedition CK06-06</strain>
    </source>
</reference>